<dbReference type="AlphaFoldDB" id="A0AAW2J360"/>
<feature type="non-terminal residue" evidence="1">
    <location>
        <position position="1"/>
    </location>
</feature>
<organism evidence="1">
    <name type="scientific">Sesamum angustifolium</name>
    <dbReference type="NCBI Taxonomy" id="2727405"/>
    <lineage>
        <taxon>Eukaryota</taxon>
        <taxon>Viridiplantae</taxon>
        <taxon>Streptophyta</taxon>
        <taxon>Embryophyta</taxon>
        <taxon>Tracheophyta</taxon>
        <taxon>Spermatophyta</taxon>
        <taxon>Magnoliopsida</taxon>
        <taxon>eudicotyledons</taxon>
        <taxon>Gunneridae</taxon>
        <taxon>Pentapetalae</taxon>
        <taxon>asterids</taxon>
        <taxon>lamiids</taxon>
        <taxon>Lamiales</taxon>
        <taxon>Pedaliaceae</taxon>
        <taxon>Sesamum</taxon>
    </lineage>
</organism>
<accession>A0AAW2J360</accession>
<sequence>YSCMTKALEVVRSNNEVAVHDGNIVRGESEMVELEMKEDGVENIDGALEFTLAGRMKREKLEASDRWTKRKLEKQMFKEILVPRHPITADNILQMGLLEGYSIFYNSAWLEGNGEQPQSALLITY</sequence>
<reference evidence="1" key="2">
    <citation type="journal article" date="2024" name="Plant">
        <title>Genomic evolution and insights into agronomic trait innovations of Sesamum species.</title>
        <authorList>
            <person name="Miao H."/>
            <person name="Wang L."/>
            <person name="Qu L."/>
            <person name="Liu H."/>
            <person name="Sun Y."/>
            <person name="Le M."/>
            <person name="Wang Q."/>
            <person name="Wei S."/>
            <person name="Zheng Y."/>
            <person name="Lin W."/>
            <person name="Duan Y."/>
            <person name="Cao H."/>
            <person name="Xiong S."/>
            <person name="Wang X."/>
            <person name="Wei L."/>
            <person name="Li C."/>
            <person name="Ma Q."/>
            <person name="Ju M."/>
            <person name="Zhao R."/>
            <person name="Li G."/>
            <person name="Mu C."/>
            <person name="Tian Q."/>
            <person name="Mei H."/>
            <person name="Zhang T."/>
            <person name="Gao T."/>
            <person name="Zhang H."/>
        </authorList>
    </citation>
    <scope>NUCLEOTIDE SEQUENCE</scope>
    <source>
        <strain evidence="1">G01</strain>
    </source>
</reference>
<proteinExistence type="predicted"/>
<comment type="caution">
    <text evidence="1">The sequence shown here is derived from an EMBL/GenBank/DDBJ whole genome shotgun (WGS) entry which is preliminary data.</text>
</comment>
<name>A0AAW2J360_9LAMI</name>
<reference evidence="1" key="1">
    <citation type="submission" date="2020-06" db="EMBL/GenBank/DDBJ databases">
        <authorList>
            <person name="Li T."/>
            <person name="Hu X."/>
            <person name="Zhang T."/>
            <person name="Song X."/>
            <person name="Zhang H."/>
            <person name="Dai N."/>
            <person name="Sheng W."/>
            <person name="Hou X."/>
            <person name="Wei L."/>
        </authorList>
    </citation>
    <scope>NUCLEOTIDE SEQUENCE</scope>
    <source>
        <strain evidence="1">G01</strain>
        <tissue evidence="1">Leaf</tissue>
    </source>
</reference>
<dbReference type="EMBL" id="JACGWK010001460">
    <property type="protein sequence ID" value="KAL0287963.1"/>
    <property type="molecule type" value="Genomic_DNA"/>
</dbReference>
<gene>
    <name evidence="1" type="ORF">Sangu_2668900</name>
</gene>
<evidence type="ECO:0000313" key="1">
    <source>
        <dbReference type="EMBL" id="KAL0287963.1"/>
    </source>
</evidence>
<protein>
    <submittedName>
        <fullName evidence="1">Uncharacterized protein</fullName>
    </submittedName>
</protein>